<dbReference type="Gene3D" id="3.20.20.120">
    <property type="entry name" value="Enolase-like C-terminal domain"/>
    <property type="match status" value="1"/>
</dbReference>
<dbReference type="InterPro" id="IPR018110">
    <property type="entry name" value="Mandel_Rmase/mucon_lact_enz_CS"/>
</dbReference>
<dbReference type="SUPFAM" id="SSF51604">
    <property type="entry name" value="Enolase C-terminal domain-like"/>
    <property type="match status" value="1"/>
</dbReference>
<evidence type="ECO:0000313" key="9">
    <source>
        <dbReference type="EMBL" id="KIF51102.1"/>
    </source>
</evidence>
<dbReference type="AlphaFoldDB" id="A0A0C1W3V4"/>
<dbReference type="InterPro" id="IPR034593">
    <property type="entry name" value="DgoD-like"/>
</dbReference>
<dbReference type="SFLD" id="SFLDS00001">
    <property type="entry name" value="Enolase"/>
    <property type="match status" value="1"/>
</dbReference>
<dbReference type="NCBIfam" id="NF011708">
    <property type="entry name" value="PRK15129.1"/>
    <property type="match status" value="1"/>
</dbReference>
<evidence type="ECO:0000256" key="1">
    <source>
        <dbReference type="ARBA" id="ARBA00008031"/>
    </source>
</evidence>
<feature type="domain" description="Mandelate racemase/muconate lactonizing enzyme C-terminal" evidence="8">
    <location>
        <begin position="137"/>
        <end position="230"/>
    </location>
</feature>
<evidence type="ECO:0000256" key="5">
    <source>
        <dbReference type="PIRSR" id="PIRSR634603-1"/>
    </source>
</evidence>
<feature type="binding site" evidence="6">
    <location>
        <position position="209"/>
    </location>
    <ligand>
        <name>Mg(2+)</name>
        <dbReference type="ChEBI" id="CHEBI:18420"/>
    </ligand>
</feature>
<name>A0A0C1W3V4_9VIBR</name>
<gene>
    <name evidence="9" type="ORF">H735_21045</name>
</gene>
<dbReference type="GO" id="GO:0046872">
    <property type="term" value="F:metal ion binding"/>
    <property type="evidence" value="ECO:0007669"/>
    <property type="project" value="UniProtKB-KW"/>
</dbReference>
<dbReference type="CDD" id="cd03319">
    <property type="entry name" value="L-Ala-DL-Glu_epimerase"/>
    <property type="match status" value="1"/>
</dbReference>
<dbReference type="InterPro" id="IPR013341">
    <property type="entry name" value="Mandelate_racemase_N_dom"/>
</dbReference>
<dbReference type="SMART" id="SM00922">
    <property type="entry name" value="MR_MLE"/>
    <property type="match status" value="1"/>
</dbReference>
<dbReference type="Pfam" id="PF13378">
    <property type="entry name" value="MR_MLE_C"/>
    <property type="match status" value="1"/>
</dbReference>
<dbReference type="InterPro" id="IPR034603">
    <property type="entry name" value="Dipeptide_epimerase"/>
</dbReference>
<feature type="active site" description="Proton acceptor; specific for (R)-substrate epimerization" evidence="5">
    <location>
        <position position="158"/>
    </location>
</feature>
<evidence type="ECO:0000256" key="4">
    <source>
        <dbReference type="ARBA" id="ARBA00023235"/>
    </source>
</evidence>
<comment type="caution">
    <text evidence="9">The sequence shown here is derived from an EMBL/GenBank/DDBJ whole genome shotgun (WGS) entry which is preliminary data.</text>
</comment>
<evidence type="ECO:0000256" key="6">
    <source>
        <dbReference type="PIRSR" id="PIRSR634603-3"/>
    </source>
</evidence>
<dbReference type="EMBL" id="JPRD01000042">
    <property type="protein sequence ID" value="KIF51102.1"/>
    <property type="molecule type" value="Genomic_DNA"/>
</dbReference>
<evidence type="ECO:0000259" key="8">
    <source>
        <dbReference type="SMART" id="SM00922"/>
    </source>
</evidence>
<evidence type="ECO:0000256" key="2">
    <source>
        <dbReference type="ARBA" id="ARBA00022723"/>
    </source>
</evidence>
<dbReference type="InterPro" id="IPR013342">
    <property type="entry name" value="Mandelate_racemase_C"/>
</dbReference>
<accession>A0A0C1W3V4</accession>
<dbReference type="PROSITE" id="PS00909">
    <property type="entry name" value="MR_MLE_2"/>
    <property type="match status" value="1"/>
</dbReference>
<dbReference type="PANTHER" id="PTHR48080">
    <property type="entry name" value="D-GALACTONATE DEHYDRATASE-RELATED"/>
    <property type="match status" value="1"/>
</dbReference>
<proteinExistence type="inferred from homology"/>
<dbReference type="GO" id="GO:0009063">
    <property type="term" value="P:amino acid catabolic process"/>
    <property type="evidence" value="ECO:0007669"/>
    <property type="project" value="InterPro"/>
</dbReference>
<evidence type="ECO:0000256" key="7">
    <source>
        <dbReference type="RuleBase" id="RU366006"/>
    </source>
</evidence>
<dbReference type="InterPro" id="IPR029065">
    <property type="entry name" value="Enolase_C-like"/>
</dbReference>
<dbReference type="PANTHER" id="PTHR48080:SF3">
    <property type="entry name" value="ENOLASE SUPERFAMILY MEMBER DDB_G0284701"/>
    <property type="match status" value="1"/>
</dbReference>
<dbReference type="SFLD" id="SFLDF00010">
    <property type="entry name" value="dipeptide_epimerase"/>
    <property type="match status" value="1"/>
</dbReference>
<feature type="binding site" evidence="6">
    <location>
        <position position="232"/>
    </location>
    <ligand>
        <name>Mg(2+)</name>
        <dbReference type="ChEBI" id="CHEBI:18420"/>
    </ligand>
</feature>
<protein>
    <recommendedName>
        <fullName evidence="7">Dipeptide epimerase</fullName>
        <ecNumber evidence="7">5.1.1.-</ecNumber>
    </recommendedName>
</protein>
<comment type="cofactor">
    <cofactor evidence="6 7">
        <name>Mg(2+)</name>
        <dbReference type="ChEBI" id="CHEBI:18420"/>
    </cofactor>
    <text evidence="6 7">Binds 1 Mg(2+) ion per subunit.</text>
</comment>
<dbReference type="Proteomes" id="UP000031586">
    <property type="component" value="Unassembled WGS sequence"/>
</dbReference>
<keyword evidence="4 7" id="KW-0413">Isomerase</keyword>
<dbReference type="InterPro" id="IPR029017">
    <property type="entry name" value="Enolase-like_N"/>
</dbReference>
<organism evidence="9 10">
    <name type="scientific">Vibrio owensii CAIM 1854 = LMG 25443</name>
    <dbReference type="NCBI Taxonomy" id="1229493"/>
    <lineage>
        <taxon>Bacteria</taxon>
        <taxon>Pseudomonadati</taxon>
        <taxon>Pseudomonadota</taxon>
        <taxon>Gammaproteobacteria</taxon>
        <taxon>Vibrionales</taxon>
        <taxon>Vibrionaceae</taxon>
        <taxon>Vibrio</taxon>
    </lineage>
</organism>
<dbReference type="GO" id="GO:0016855">
    <property type="term" value="F:racemase and epimerase activity, acting on amino acids and derivatives"/>
    <property type="evidence" value="ECO:0007669"/>
    <property type="project" value="UniProtKB-UniRule"/>
</dbReference>
<evidence type="ECO:0000313" key="10">
    <source>
        <dbReference type="Proteomes" id="UP000031586"/>
    </source>
</evidence>
<dbReference type="SUPFAM" id="SSF54826">
    <property type="entry name" value="Enolase N-terminal domain-like"/>
    <property type="match status" value="1"/>
</dbReference>
<dbReference type="Pfam" id="PF02746">
    <property type="entry name" value="MR_MLE_N"/>
    <property type="match status" value="1"/>
</dbReference>
<dbReference type="NCBIfam" id="NF042940">
    <property type="entry name" value="racemase_DgcA"/>
    <property type="match status" value="1"/>
</dbReference>
<dbReference type="EC" id="5.1.1.-" evidence="7"/>
<feature type="active site" description="Proton acceptor; specific for (S)-substrate epimerization" evidence="5">
    <location>
        <position position="254"/>
    </location>
</feature>
<dbReference type="SFLD" id="SFLDG00180">
    <property type="entry name" value="muconate_cycloisomerase"/>
    <property type="match status" value="1"/>
</dbReference>
<reference evidence="9 10" key="1">
    <citation type="submission" date="2014-07" db="EMBL/GenBank/DDBJ databases">
        <title>Unique and conserved regions in Vibrio harveyi and related species in comparison with the shrimp pathogen Vibrio harveyi CAIM 1792.</title>
        <authorList>
            <person name="Espinoza-Valles I."/>
            <person name="Vora G."/>
            <person name="Leekitcharoenphon P."/>
            <person name="Ussery D."/>
            <person name="Hoj L."/>
            <person name="Gomez-Gil B."/>
        </authorList>
    </citation>
    <scope>NUCLEOTIDE SEQUENCE [LARGE SCALE GENOMIC DNA]</scope>
    <source>
        <strain evidence="10">CAIM 1854 / LMG 25443</strain>
    </source>
</reference>
<sequence>MKIHVEPVTIAMATPFRISRGSRTECHVVRVTIEQNGITAQGECTPYPRYGESVESVIKAISQAAHELQGLFAKGDANIVSLREKLQTLLPGGAARNALDCAMWNLQAKLAGKQHTQDLFELPASIVTAMTVSINTPEAMANQTRSYIEQGAKLLKVKLDGEQVIERVRAVREAAGDAMIVLDANEAWQELDLDATFAALAPLNIAMIEQPLPSNDDDKLKDISHPIPLCADESCHTRQQLHELVGKYEMVNIKLDKTGGLTEALLLAEEAKRLGFTLMSGCMLGTSLAMRAALPIAVQSKVVDLDGPVLLGQDVEPALVYREGEIVL</sequence>
<feature type="binding site" evidence="6">
    <location>
        <position position="183"/>
    </location>
    <ligand>
        <name>Mg(2+)</name>
        <dbReference type="ChEBI" id="CHEBI:18420"/>
    </ligand>
</feature>
<dbReference type="Gene3D" id="3.30.390.10">
    <property type="entry name" value="Enolase-like, N-terminal domain"/>
    <property type="match status" value="1"/>
</dbReference>
<dbReference type="PATRIC" id="fig|1229493.5.peg.3607"/>
<keyword evidence="2 6" id="KW-0479">Metal-binding</keyword>
<keyword evidence="3 6" id="KW-0460">Magnesium</keyword>
<comment type="similarity">
    <text evidence="1 7">Belongs to the mandelate racemase/muconate lactonizing enzyme family.</text>
</comment>
<evidence type="ECO:0000256" key="3">
    <source>
        <dbReference type="ARBA" id="ARBA00022842"/>
    </source>
</evidence>
<dbReference type="RefSeq" id="WP_020196097.1">
    <property type="nucleotide sequence ID" value="NZ_BAOH01000039.1"/>
</dbReference>
<dbReference type="InterPro" id="IPR036849">
    <property type="entry name" value="Enolase-like_C_sf"/>
</dbReference>